<dbReference type="PANTHER" id="PTHR43297:SF2">
    <property type="entry name" value="DIPEPTIDE TRANSPORT ATP-BINDING PROTEIN DPPD"/>
    <property type="match status" value="1"/>
</dbReference>
<dbReference type="FunFam" id="3.40.50.300:FF:000016">
    <property type="entry name" value="Oligopeptide ABC transporter ATP-binding component"/>
    <property type="match status" value="1"/>
</dbReference>
<protein>
    <submittedName>
        <fullName evidence="9">ABC transporter ATP-binding protein</fullName>
    </submittedName>
</protein>
<dbReference type="PANTHER" id="PTHR43297">
    <property type="entry name" value="OLIGOPEPTIDE TRANSPORT ATP-BINDING PROTEIN APPD"/>
    <property type="match status" value="1"/>
</dbReference>
<dbReference type="InterPro" id="IPR003593">
    <property type="entry name" value="AAA+_ATPase"/>
</dbReference>
<evidence type="ECO:0000256" key="6">
    <source>
        <dbReference type="ARBA" id="ARBA00022840"/>
    </source>
</evidence>
<dbReference type="InterPro" id="IPR013563">
    <property type="entry name" value="Oligopep_ABC_C"/>
</dbReference>
<gene>
    <name evidence="9" type="ORF">HLH48_05730</name>
</gene>
<dbReference type="GO" id="GO:0005524">
    <property type="term" value="F:ATP binding"/>
    <property type="evidence" value="ECO:0007669"/>
    <property type="project" value="UniProtKB-KW"/>
</dbReference>
<dbReference type="Gene3D" id="3.40.50.300">
    <property type="entry name" value="P-loop containing nucleotide triphosphate hydrolases"/>
    <property type="match status" value="1"/>
</dbReference>
<dbReference type="GO" id="GO:0055085">
    <property type="term" value="P:transmembrane transport"/>
    <property type="evidence" value="ECO:0007669"/>
    <property type="project" value="UniProtKB-ARBA"/>
</dbReference>
<dbReference type="AlphaFoldDB" id="A0A7W4IBC2"/>
<dbReference type="InterPro" id="IPR027417">
    <property type="entry name" value="P-loop_NTPase"/>
</dbReference>
<dbReference type="GO" id="GO:0016887">
    <property type="term" value="F:ATP hydrolysis activity"/>
    <property type="evidence" value="ECO:0007669"/>
    <property type="project" value="InterPro"/>
</dbReference>
<evidence type="ECO:0000256" key="2">
    <source>
        <dbReference type="ARBA" id="ARBA00005417"/>
    </source>
</evidence>
<evidence type="ECO:0000313" key="9">
    <source>
        <dbReference type="EMBL" id="MBB2159677.1"/>
    </source>
</evidence>
<comment type="caution">
    <text evidence="9">The sequence shown here is derived from an EMBL/GenBank/DDBJ whole genome shotgun (WGS) entry which is preliminary data.</text>
</comment>
<dbReference type="InterPro" id="IPR050388">
    <property type="entry name" value="ABC_Ni/Peptide_Import"/>
</dbReference>
<dbReference type="EMBL" id="JABEQJ010000005">
    <property type="protein sequence ID" value="MBB2159677.1"/>
    <property type="molecule type" value="Genomic_DNA"/>
</dbReference>
<evidence type="ECO:0000256" key="3">
    <source>
        <dbReference type="ARBA" id="ARBA00022448"/>
    </source>
</evidence>
<organism evidence="9 10">
    <name type="scientific">Gluconacetobacter sacchari</name>
    <dbReference type="NCBI Taxonomy" id="92759"/>
    <lineage>
        <taxon>Bacteria</taxon>
        <taxon>Pseudomonadati</taxon>
        <taxon>Pseudomonadota</taxon>
        <taxon>Alphaproteobacteria</taxon>
        <taxon>Acetobacterales</taxon>
        <taxon>Acetobacteraceae</taxon>
        <taxon>Gluconacetobacter</taxon>
    </lineage>
</organism>
<keyword evidence="4" id="KW-1003">Cell membrane</keyword>
<proteinExistence type="inferred from homology"/>
<keyword evidence="5" id="KW-0547">Nucleotide-binding</keyword>
<evidence type="ECO:0000256" key="4">
    <source>
        <dbReference type="ARBA" id="ARBA00022475"/>
    </source>
</evidence>
<dbReference type="RefSeq" id="WP_182996532.1">
    <property type="nucleotide sequence ID" value="NZ_JABEQJ010000005.1"/>
</dbReference>
<dbReference type="NCBIfam" id="TIGR01727">
    <property type="entry name" value="oligo_HPY"/>
    <property type="match status" value="1"/>
</dbReference>
<comment type="similarity">
    <text evidence="2">Belongs to the ABC transporter superfamily.</text>
</comment>
<dbReference type="SMART" id="SM00382">
    <property type="entry name" value="AAA"/>
    <property type="match status" value="1"/>
</dbReference>
<dbReference type="Pfam" id="PF00005">
    <property type="entry name" value="ABC_tran"/>
    <property type="match status" value="1"/>
</dbReference>
<dbReference type="InterPro" id="IPR003439">
    <property type="entry name" value="ABC_transporter-like_ATP-bd"/>
</dbReference>
<dbReference type="Pfam" id="PF08352">
    <property type="entry name" value="oligo_HPY"/>
    <property type="match status" value="1"/>
</dbReference>
<feature type="domain" description="ABC transporter" evidence="8">
    <location>
        <begin position="7"/>
        <end position="257"/>
    </location>
</feature>
<comment type="subcellular location">
    <subcellularLocation>
        <location evidence="1">Cell inner membrane</location>
        <topology evidence="1">Peripheral membrane protein</topology>
    </subcellularLocation>
</comment>
<dbReference type="GO" id="GO:0005886">
    <property type="term" value="C:plasma membrane"/>
    <property type="evidence" value="ECO:0007669"/>
    <property type="project" value="UniProtKB-SubCell"/>
</dbReference>
<keyword evidence="7" id="KW-0472">Membrane</keyword>
<evidence type="ECO:0000256" key="1">
    <source>
        <dbReference type="ARBA" id="ARBA00004417"/>
    </source>
</evidence>
<dbReference type="SUPFAM" id="SSF52540">
    <property type="entry name" value="P-loop containing nucleoside triphosphate hydrolases"/>
    <property type="match status" value="1"/>
</dbReference>
<name>A0A7W4IBC2_9PROT</name>
<evidence type="ECO:0000256" key="7">
    <source>
        <dbReference type="ARBA" id="ARBA00023136"/>
    </source>
</evidence>
<reference evidence="9 10" key="1">
    <citation type="submission" date="2020-04" db="EMBL/GenBank/DDBJ databases">
        <title>Description of novel Gluconacetobacter.</title>
        <authorList>
            <person name="Sombolestani A."/>
        </authorList>
    </citation>
    <scope>NUCLEOTIDE SEQUENCE [LARGE SCALE GENOMIC DNA]</scope>
    <source>
        <strain evidence="9 10">LMG 19747</strain>
    </source>
</reference>
<keyword evidence="3" id="KW-0813">Transport</keyword>
<dbReference type="CDD" id="cd03257">
    <property type="entry name" value="ABC_NikE_OppD_transporters"/>
    <property type="match status" value="1"/>
</dbReference>
<accession>A0A7W4IBC2</accession>
<evidence type="ECO:0000256" key="5">
    <source>
        <dbReference type="ARBA" id="ARBA00022741"/>
    </source>
</evidence>
<dbReference type="Proteomes" id="UP000589085">
    <property type="component" value="Unassembled WGS sequence"/>
</dbReference>
<dbReference type="GO" id="GO:0015833">
    <property type="term" value="P:peptide transport"/>
    <property type="evidence" value="ECO:0007669"/>
    <property type="project" value="InterPro"/>
</dbReference>
<sequence length="336" mass="36024">MEGDTLLAVRDLTVALPIGGRLVPIVESVSFTLGAREILGIVGESGSGKSVTSLAIMGLIDVPGARVSGSVRFRGRELVGLAPRTYRALRGREIAMIFQDPMTAFTPVYTVGWQIDEQIRAHQKISRKEARSRTVRLLGDMGVPDPEQVAGRYPHQLSGGLRQRAMIAMALSCNPALLIADEPTTALDVTVQAQILDLLRGLRRDYGSSVLLITHDMGVVAETCDRTLVLYSGLVAERGPTGALFARPGHPYTAALLDSIPPLHGPRPKRLPSISGSPPTPDERPAGCPFALRCTHVHEACAVRPPLVACGEQDVACVLPTEGRPLPPRFVPEFCA</sequence>
<evidence type="ECO:0000259" key="8">
    <source>
        <dbReference type="PROSITE" id="PS50893"/>
    </source>
</evidence>
<evidence type="ECO:0000313" key="10">
    <source>
        <dbReference type="Proteomes" id="UP000589085"/>
    </source>
</evidence>
<dbReference type="PROSITE" id="PS50893">
    <property type="entry name" value="ABC_TRANSPORTER_2"/>
    <property type="match status" value="1"/>
</dbReference>
<keyword evidence="6 9" id="KW-0067">ATP-binding</keyword>